<feature type="transmembrane region" description="Helical" evidence="12">
    <location>
        <begin position="1411"/>
        <end position="1430"/>
    </location>
</feature>
<evidence type="ECO:0000256" key="2">
    <source>
        <dbReference type="ARBA" id="ARBA00022692"/>
    </source>
</evidence>
<accession>A0A830HV03</accession>
<keyword evidence="3" id="KW-0479">Metal-binding</keyword>
<dbReference type="Gene3D" id="2.70.150.10">
    <property type="entry name" value="Calcium-transporting ATPase, cytoplasmic transduction domain A"/>
    <property type="match status" value="1"/>
</dbReference>
<feature type="transmembrane region" description="Helical" evidence="12">
    <location>
        <begin position="1199"/>
        <end position="1217"/>
    </location>
</feature>
<dbReference type="PANTHER" id="PTHR45630">
    <property type="entry name" value="CATION-TRANSPORTING ATPASE-RELATED"/>
    <property type="match status" value="1"/>
</dbReference>
<feature type="transmembrane region" description="Helical" evidence="12">
    <location>
        <begin position="1501"/>
        <end position="1526"/>
    </location>
</feature>
<evidence type="ECO:0000256" key="6">
    <source>
        <dbReference type="ARBA" id="ARBA00022842"/>
    </source>
</evidence>
<feature type="transmembrane region" description="Helical" evidence="12">
    <location>
        <begin position="38"/>
        <end position="58"/>
    </location>
</feature>
<dbReference type="Proteomes" id="UP000660262">
    <property type="component" value="Unassembled WGS sequence"/>
</dbReference>
<evidence type="ECO:0000256" key="5">
    <source>
        <dbReference type="ARBA" id="ARBA00022840"/>
    </source>
</evidence>
<feature type="region of interest" description="Disordered" evidence="11">
    <location>
        <begin position="345"/>
        <end position="374"/>
    </location>
</feature>
<evidence type="ECO:0000256" key="3">
    <source>
        <dbReference type="ARBA" id="ARBA00022723"/>
    </source>
</evidence>
<feature type="transmembrane region" description="Helical" evidence="12">
    <location>
        <begin position="1170"/>
        <end position="1187"/>
    </location>
</feature>
<dbReference type="NCBIfam" id="TIGR01657">
    <property type="entry name" value="P-ATPase-V"/>
    <property type="match status" value="1"/>
</dbReference>
<feature type="transmembrane region" description="Helical" evidence="12">
    <location>
        <begin position="208"/>
        <end position="226"/>
    </location>
</feature>
<dbReference type="GO" id="GO:0005524">
    <property type="term" value="F:ATP binding"/>
    <property type="evidence" value="ECO:0007669"/>
    <property type="project" value="UniProtKB-KW"/>
</dbReference>
<dbReference type="SFLD" id="SFLDF00027">
    <property type="entry name" value="p-type_atpase"/>
    <property type="match status" value="1"/>
</dbReference>
<evidence type="ECO:0000313" key="15">
    <source>
        <dbReference type="Proteomes" id="UP000660262"/>
    </source>
</evidence>
<name>A0A830HV03_9CHLO</name>
<evidence type="ECO:0000256" key="4">
    <source>
        <dbReference type="ARBA" id="ARBA00022741"/>
    </source>
</evidence>
<evidence type="ECO:0000256" key="9">
    <source>
        <dbReference type="ARBA" id="ARBA00023136"/>
    </source>
</evidence>
<dbReference type="Pfam" id="PF00122">
    <property type="entry name" value="E1-E2_ATPase"/>
    <property type="match status" value="1"/>
</dbReference>
<evidence type="ECO:0000256" key="11">
    <source>
        <dbReference type="SAM" id="MobiDB-lite"/>
    </source>
</evidence>
<dbReference type="SFLD" id="SFLDG00002">
    <property type="entry name" value="C1.7:_P-type_atpase_like"/>
    <property type="match status" value="1"/>
</dbReference>
<proteinExistence type="predicted"/>
<dbReference type="Gene3D" id="3.40.1110.10">
    <property type="entry name" value="Calcium-transporting ATPase, cytoplasmic domain N"/>
    <property type="match status" value="1"/>
</dbReference>
<gene>
    <name evidence="14" type="ORF">PPROV_001002400</name>
</gene>
<keyword evidence="15" id="KW-1185">Reference proteome</keyword>
<organism evidence="14 15">
    <name type="scientific">Pycnococcus provasolii</name>
    <dbReference type="NCBI Taxonomy" id="41880"/>
    <lineage>
        <taxon>Eukaryota</taxon>
        <taxon>Viridiplantae</taxon>
        <taxon>Chlorophyta</taxon>
        <taxon>Pseudoscourfieldiophyceae</taxon>
        <taxon>Pseudoscourfieldiales</taxon>
        <taxon>Pycnococcaceae</taxon>
        <taxon>Pycnococcus</taxon>
    </lineage>
</organism>
<protein>
    <recommendedName>
        <fullName evidence="13">P-type ATPase A domain-containing protein</fullName>
    </recommendedName>
</protein>
<keyword evidence="5" id="KW-0067">ATP-binding</keyword>
<keyword evidence="8 12" id="KW-1133">Transmembrane helix</keyword>
<dbReference type="SUPFAM" id="SSF81653">
    <property type="entry name" value="Calcium ATPase, transduction domain A"/>
    <property type="match status" value="1"/>
</dbReference>
<dbReference type="GO" id="GO:0046872">
    <property type="term" value="F:metal ion binding"/>
    <property type="evidence" value="ECO:0007669"/>
    <property type="project" value="UniProtKB-KW"/>
</dbReference>
<sequence length="1562" mass="168715">MSLHVPRNYLLLTISQHLPFCGLYIVALYLRLRKDVPHFVPLVAMFLSVTMHVLLQLLQQWFMDFKCTVRYNAASKVALGVVVHARPRKNAGKPELCPLQADDEDDVAEDGDGLYFVFQKRKYIYSARTNTFDRVRCPKKEPLSHYTKSQGMATRGALSKAKRAHGRNVLSVPVPKFLDLYQQQLMSPLCVFQLFCASLWLFDAYWKYTCFSIFMILVMEGSTVFGRIKNLNTLRNIGGTGSAQRVWAYRFQRWAQIDVTDVVPGDIVTVDMPEGETETSIPFDAVLLGGAAVVNEASLTGESVPQMKEALSVGASNAEERLDMKGKDKVHVLFSGTSLVKVETAEEAADGVEGEKTSADTTTSPSKDGDAKNGGALIATTMPDGTKIPGCRCYVLRTGFASSQGKLMRMIEFSQQQVRGDTKETLLLLLILLCFALCGAGYVLHNGLKQGKKSVQELLLRCLMIMTSVVPPELPMQTALAVNTALMALLKANIFCTEPFRLPFAGKVNICLFDKTGTLTTDQLQATGAAVPSKKGDGSLAIASMKDAPTAFQLALCGCQSLVEVHGDLVGDPIETAALRGCGWRYVPADRRGFPAPKKTDAERAAEKAEKEKAIKEGRKIERKIDRTVPKDAAATFQVLHRFHFSSSLQRMAVLAKVQFKGQAPEHWALVKGSPEAVGTLLKSKLTLYDSVHRGLAARGQRVLAIAHRRLTDEEAKLASSPRAGELLDRAVIESNLEFDGFASFACLLRNDSGAVVEELRNADNLVAMATGDAPLTALVVASDVGMIRCCRKSTVALQKQQLVHASAEKGKDNGKGKGKEKENEKAEASALSISMAAAPPLALHDSLLLVSKEGVPTTDPKCLVWRPALSLAGLEVHDGAEDMPYDPAAIPKLVKEGYNLCVTGEVYKLSCELYGPDANKHLSLVSTFARMPPDGKSDVVKALREVCGLTTLMCGDGGNDVGALKSSHVGLALLCGFGTANAQDPSVTEKLRSGNADLQADGAGAGAGAVQEDAWTKAKRIARENQEKQAKQREEMRKKQAEFKEKQARYLKEEIEERKARGEVGFMATMSATKAVLGRLQAEARSQQGDAMRKHGGSGFAASAALLAQAGMSEEELEAEGSMGLPMVKLGDASVAAPFTSKKPSVQSTVDIVRQGRCTLVSTMQMQQILVLNCMISAYSLSVLYLDGIKASENQLMATGMMLTTASFAFSFATPLDALSSVRPLSSVFHPALFLSILAQMVIHLGCMLLVVSMAKSLMSENEVADSMYTDEELIRIQRGEDPFDLLDNVTAAANATVAAVVRNVTSPADSDLDDYDNGGFDEASNDVFSDGTVNLNVTGSGLPNITLSDTNSTGLMGGLVNDPFKPDPRHKPNLLNTCVFLIETAQQVSVYICNYKGRPFMKGPLENSALLYSLAVCGTLAFTCAFEVSPALNKWLGLVSLPSDEFRWTLLGCLAVSVFGSLTVDRMLVWYFAPHIFKAQMQATLDNANMLVMMHIKRIIFGIAAFLLAAQFGVVGLFGAYMLFKRYMANPGMPMPMGGGGGASRQQAAPAAPTPSSSSA</sequence>
<evidence type="ECO:0000256" key="10">
    <source>
        <dbReference type="SAM" id="Coils"/>
    </source>
</evidence>
<dbReference type="PRINTS" id="PR00119">
    <property type="entry name" value="CATATPASE"/>
</dbReference>
<evidence type="ECO:0000259" key="13">
    <source>
        <dbReference type="Pfam" id="PF00122"/>
    </source>
</evidence>
<feature type="domain" description="P-type ATPase A" evidence="13">
    <location>
        <begin position="244"/>
        <end position="341"/>
    </location>
</feature>
<evidence type="ECO:0000256" key="12">
    <source>
        <dbReference type="SAM" id="Phobius"/>
    </source>
</evidence>
<dbReference type="EMBL" id="BNJQ01000033">
    <property type="protein sequence ID" value="GHP11296.1"/>
    <property type="molecule type" value="Genomic_DNA"/>
</dbReference>
<dbReference type="OrthoDB" id="48943at2759"/>
<dbReference type="InterPro" id="IPR044492">
    <property type="entry name" value="P_typ_ATPase_HD_dom"/>
</dbReference>
<keyword evidence="2 12" id="KW-0812">Transmembrane</keyword>
<comment type="caution">
    <text evidence="14">The sequence shown here is derived from an EMBL/GenBank/DDBJ whole genome shotgun (WGS) entry which is preliminary data.</text>
</comment>
<dbReference type="InterPro" id="IPR023214">
    <property type="entry name" value="HAD_sf"/>
</dbReference>
<dbReference type="Gene3D" id="3.40.50.1000">
    <property type="entry name" value="HAD superfamily/HAD-like"/>
    <property type="match status" value="1"/>
</dbReference>
<dbReference type="InterPro" id="IPR036412">
    <property type="entry name" value="HAD-like_sf"/>
</dbReference>
<keyword evidence="4" id="KW-0547">Nucleotide-binding</keyword>
<dbReference type="SUPFAM" id="SSF81665">
    <property type="entry name" value="Calcium ATPase, transmembrane domain M"/>
    <property type="match status" value="1"/>
</dbReference>
<dbReference type="SUPFAM" id="SSF56784">
    <property type="entry name" value="HAD-like"/>
    <property type="match status" value="1"/>
</dbReference>
<dbReference type="PANTHER" id="PTHR45630:SF6">
    <property type="entry name" value="CATION-TRANSPORTING P-TYPE ATPASE N-TERMINAL DOMAIN-CONTAINING PROTEIN"/>
    <property type="match status" value="1"/>
</dbReference>
<feature type="compositionally biased region" description="Basic and acidic residues" evidence="11">
    <location>
        <begin position="807"/>
        <end position="826"/>
    </location>
</feature>
<keyword evidence="7" id="KW-1278">Translocase</keyword>
<feature type="transmembrane region" description="Helical" evidence="12">
    <location>
        <begin position="1229"/>
        <end position="1253"/>
    </location>
</feature>
<dbReference type="InterPro" id="IPR006544">
    <property type="entry name" value="P-type_TPase_V"/>
</dbReference>
<dbReference type="SUPFAM" id="SSF81660">
    <property type="entry name" value="Metal cation-transporting ATPase, ATP-binding domain N"/>
    <property type="match status" value="1"/>
</dbReference>
<evidence type="ECO:0000256" key="8">
    <source>
        <dbReference type="ARBA" id="ARBA00022989"/>
    </source>
</evidence>
<dbReference type="InterPro" id="IPR059000">
    <property type="entry name" value="ATPase_P-type_domA"/>
</dbReference>
<evidence type="ECO:0000256" key="1">
    <source>
        <dbReference type="ARBA" id="ARBA00004141"/>
    </source>
</evidence>
<dbReference type="InterPro" id="IPR023299">
    <property type="entry name" value="ATPase_P-typ_cyto_dom_N"/>
</dbReference>
<keyword evidence="9 12" id="KW-0472">Membrane</keyword>
<reference evidence="14" key="1">
    <citation type="submission" date="2020-10" db="EMBL/GenBank/DDBJ databases">
        <title>Unveiling of a novel bifunctional photoreceptor, Dualchrome1, isolated from a cosmopolitan green alga.</title>
        <authorList>
            <person name="Suzuki S."/>
            <person name="Kawachi M."/>
        </authorList>
    </citation>
    <scope>NUCLEOTIDE SEQUENCE</scope>
    <source>
        <strain evidence="14">NIES 2893</strain>
    </source>
</reference>
<evidence type="ECO:0000256" key="7">
    <source>
        <dbReference type="ARBA" id="ARBA00022967"/>
    </source>
</evidence>
<feature type="region of interest" description="Disordered" evidence="11">
    <location>
        <begin position="805"/>
        <end position="826"/>
    </location>
</feature>
<dbReference type="InterPro" id="IPR023298">
    <property type="entry name" value="ATPase_P-typ_TM_dom_sf"/>
</dbReference>
<dbReference type="InterPro" id="IPR018303">
    <property type="entry name" value="ATPase_P-typ_P_site"/>
</dbReference>
<dbReference type="GO" id="GO:0016020">
    <property type="term" value="C:membrane"/>
    <property type="evidence" value="ECO:0007669"/>
    <property type="project" value="UniProtKB-SubCell"/>
</dbReference>
<dbReference type="PROSITE" id="PS00154">
    <property type="entry name" value="ATPASE_E1_E2"/>
    <property type="match status" value="1"/>
</dbReference>
<feature type="coiled-coil region" evidence="10">
    <location>
        <begin position="1020"/>
        <end position="1062"/>
    </location>
</feature>
<evidence type="ECO:0000313" key="14">
    <source>
        <dbReference type="EMBL" id="GHP11296.1"/>
    </source>
</evidence>
<keyword evidence="10" id="KW-0175">Coiled coil</keyword>
<feature type="transmembrane region" description="Helical" evidence="12">
    <location>
        <begin position="9"/>
        <end position="32"/>
    </location>
</feature>
<feature type="transmembrane region" description="Helical" evidence="12">
    <location>
        <begin position="1450"/>
        <end position="1475"/>
    </location>
</feature>
<dbReference type="GO" id="GO:0019829">
    <property type="term" value="F:ATPase-coupled monoatomic cation transmembrane transporter activity"/>
    <property type="evidence" value="ECO:0007669"/>
    <property type="project" value="TreeGrafter"/>
</dbReference>
<feature type="compositionally biased region" description="Low complexity" evidence="11">
    <location>
        <begin position="1546"/>
        <end position="1562"/>
    </location>
</feature>
<comment type="subcellular location">
    <subcellularLocation>
        <location evidence="1">Membrane</location>
        <topology evidence="1">Multi-pass membrane protein</topology>
    </subcellularLocation>
</comment>
<feature type="region of interest" description="Disordered" evidence="11">
    <location>
        <begin position="1541"/>
        <end position="1562"/>
    </location>
</feature>
<dbReference type="GO" id="GO:0140358">
    <property type="term" value="F:P-type transmembrane transporter activity"/>
    <property type="evidence" value="ECO:0007669"/>
    <property type="project" value="InterPro"/>
</dbReference>
<keyword evidence="6" id="KW-0460">Magnesium</keyword>
<feature type="transmembrane region" description="Helical" evidence="12">
    <location>
        <begin position="426"/>
        <end position="444"/>
    </location>
</feature>
<dbReference type="SFLD" id="SFLDS00003">
    <property type="entry name" value="Haloacid_Dehalogenase"/>
    <property type="match status" value="1"/>
</dbReference>
<dbReference type="InterPro" id="IPR008250">
    <property type="entry name" value="ATPase_P-typ_transduc_dom_A_sf"/>
</dbReference>